<dbReference type="RefSeq" id="WP_184055178.1">
    <property type="nucleotide sequence ID" value="NZ_JACIJK010000002.1"/>
</dbReference>
<keyword evidence="4" id="KW-0812">Transmembrane</keyword>
<dbReference type="AlphaFoldDB" id="A0A7W9BBV8"/>
<dbReference type="Proteomes" id="UP000546200">
    <property type="component" value="Unassembled WGS sequence"/>
</dbReference>
<dbReference type="SUPFAM" id="SSF58104">
    <property type="entry name" value="Methyl-accepting chemotaxis protein (MCP) signaling domain"/>
    <property type="match status" value="1"/>
</dbReference>
<keyword evidence="1 2" id="KW-0807">Transducer</keyword>
<evidence type="ECO:0000256" key="4">
    <source>
        <dbReference type="SAM" id="Phobius"/>
    </source>
</evidence>
<feature type="transmembrane region" description="Helical" evidence="4">
    <location>
        <begin position="169"/>
        <end position="192"/>
    </location>
</feature>
<dbReference type="GO" id="GO:0007165">
    <property type="term" value="P:signal transduction"/>
    <property type="evidence" value="ECO:0007669"/>
    <property type="project" value="UniProtKB-KW"/>
</dbReference>
<name>A0A7W9BBV8_9SPHN</name>
<keyword evidence="4" id="KW-1133">Transmembrane helix</keyword>
<feature type="signal peptide" evidence="5">
    <location>
        <begin position="1"/>
        <end position="20"/>
    </location>
</feature>
<evidence type="ECO:0000313" key="7">
    <source>
        <dbReference type="EMBL" id="MBB5714149.1"/>
    </source>
</evidence>
<accession>A0A7W9BBV8</accession>
<comment type="caution">
    <text evidence="7">The sequence shown here is derived from an EMBL/GenBank/DDBJ whole genome shotgun (WGS) entry which is preliminary data.</text>
</comment>
<reference evidence="7 8" key="1">
    <citation type="submission" date="2020-08" db="EMBL/GenBank/DDBJ databases">
        <title>Genomic Encyclopedia of Type Strains, Phase IV (KMG-IV): sequencing the most valuable type-strain genomes for metagenomic binning, comparative biology and taxonomic classification.</title>
        <authorList>
            <person name="Goeker M."/>
        </authorList>
    </citation>
    <scope>NUCLEOTIDE SEQUENCE [LARGE SCALE GENOMIC DNA]</scope>
    <source>
        <strain evidence="7 8">DSM 100044</strain>
    </source>
</reference>
<feature type="domain" description="Methyl-accepting transducer" evidence="6">
    <location>
        <begin position="280"/>
        <end position="534"/>
    </location>
</feature>
<organism evidence="7 8">
    <name type="scientific">Sphingomonas aerophila</name>
    <dbReference type="NCBI Taxonomy" id="1344948"/>
    <lineage>
        <taxon>Bacteria</taxon>
        <taxon>Pseudomonadati</taxon>
        <taxon>Pseudomonadota</taxon>
        <taxon>Alphaproteobacteria</taxon>
        <taxon>Sphingomonadales</taxon>
        <taxon>Sphingomonadaceae</taxon>
        <taxon>Sphingomonas</taxon>
    </lineage>
</organism>
<dbReference type="InterPro" id="IPR004089">
    <property type="entry name" value="MCPsignal_dom"/>
</dbReference>
<dbReference type="Gene3D" id="6.10.340.10">
    <property type="match status" value="1"/>
</dbReference>
<dbReference type="SMART" id="SM00283">
    <property type="entry name" value="MA"/>
    <property type="match status" value="1"/>
</dbReference>
<feature type="chain" id="PRO_5030863905" evidence="5">
    <location>
        <begin position="21"/>
        <end position="561"/>
    </location>
</feature>
<dbReference type="PANTHER" id="PTHR32089">
    <property type="entry name" value="METHYL-ACCEPTING CHEMOTAXIS PROTEIN MCPB"/>
    <property type="match status" value="1"/>
</dbReference>
<evidence type="ECO:0000313" key="8">
    <source>
        <dbReference type="Proteomes" id="UP000546200"/>
    </source>
</evidence>
<keyword evidence="5" id="KW-0732">Signal</keyword>
<dbReference type="Gene3D" id="1.10.287.950">
    <property type="entry name" value="Methyl-accepting chemotaxis protein"/>
    <property type="match status" value="1"/>
</dbReference>
<evidence type="ECO:0000256" key="3">
    <source>
        <dbReference type="SAM" id="MobiDB-lite"/>
    </source>
</evidence>
<keyword evidence="8" id="KW-1185">Reference proteome</keyword>
<evidence type="ECO:0000256" key="1">
    <source>
        <dbReference type="ARBA" id="ARBA00023224"/>
    </source>
</evidence>
<dbReference type="Pfam" id="PF00015">
    <property type="entry name" value="MCPsignal"/>
    <property type="match status" value="1"/>
</dbReference>
<evidence type="ECO:0000256" key="2">
    <source>
        <dbReference type="PROSITE-ProRule" id="PRU00284"/>
    </source>
</evidence>
<proteinExistence type="predicted"/>
<evidence type="ECO:0000259" key="6">
    <source>
        <dbReference type="PROSITE" id="PS50111"/>
    </source>
</evidence>
<dbReference type="EMBL" id="JACIJK010000002">
    <property type="protein sequence ID" value="MBB5714149.1"/>
    <property type="molecule type" value="Genomic_DNA"/>
</dbReference>
<keyword evidence="4" id="KW-0472">Membrane</keyword>
<gene>
    <name evidence="7" type="ORF">FHS94_000972</name>
</gene>
<dbReference type="GO" id="GO:0016020">
    <property type="term" value="C:membrane"/>
    <property type="evidence" value="ECO:0007669"/>
    <property type="project" value="InterPro"/>
</dbReference>
<dbReference type="PANTHER" id="PTHR32089:SF112">
    <property type="entry name" value="LYSOZYME-LIKE PROTEIN-RELATED"/>
    <property type="match status" value="1"/>
</dbReference>
<evidence type="ECO:0000256" key="5">
    <source>
        <dbReference type="SAM" id="SignalP"/>
    </source>
</evidence>
<dbReference type="PROSITE" id="PS50111">
    <property type="entry name" value="CHEMOTAXIS_TRANSDUC_2"/>
    <property type="match status" value="1"/>
</dbReference>
<feature type="region of interest" description="Disordered" evidence="3">
    <location>
        <begin position="259"/>
        <end position="280"/>
    </location>
</feature>
<protein>
    <submittedName>
        <fullName evidence="7">Methyl-accepting chemotaxis protein</fullName>
    </submittedName>
</protein>
<sequence>MLALFAILAALSMVGLLATASSIDRVVKRDMRDVAQLNAAASRFERAETDLYRLLVTKAVSPATDVPARSALIKGELQAVRGELMALRDRADDQSRPALARTIVDVERYASAVEVVTSMLELDFASSASMVAPFRANASQVQARIRQVAQRGIAHANASAASTMFRTHLFMVVLALAVVAATLVGLFLAYAVGRTTVRSVTQIADATAGVMRGDSINLVALRRGDELGGVVAALEAFEAKRHEAQALDKRAKDLQHEAQLEQERSTTEVEHVRQNADRQRRDTLSTLAQSFDAKLAAVIREAQQAMAELEGNAVALDATAEGSRRLAAALDTVAGSLAREMREASIAARSFAGAFTQIDHEVAGTSAAARAINDHARIAREAVTLSQMRAAEIEQIVGVIAAVAQQTNLLALNATIEAARAGQNGSGFAVVAAEVKSLATRTGASTNDVRHQIEAVQQQIGRVVHSTDNLNTLIASMDDACGRVAKMSRDQTKGTDRLDALMSDAHERTRTLTEASSSIKTSAEGNMAAVQRLRLASASLDRMLKALALDAQSFTRQLKAS</sequence>